<evidence type="ECO:0000256" key="3">
    <source>
        <dbReference type="ARBA" id="ARBA00022475"/>
    </source>
</evidence>
<dbReference type="Gene3D" id="1.20.1250.20">
    <property type="entry name" value="MFS general substrate transporter like domains"/>
    <property type="match status" value="1"/>
</dbReference>
<dbReference type="PANTHER" id="PTHR42718">
    <property type="entry name" value="MAJOR FACILITATOR SUPERFAMILY MULTIDRUG TRANSPORTER MFSC"/>
    <property type="match status" value="1"/>
</dbReference>
<feature type="transmembrane region" description="Helical" evidence="8">
    <location>
        <begin position="327"/>
        <end position="345"/>
    </location>
</feature>
<keyword evidence="3" id="KW-1003">Cell membrane</keyword>
<evidence type="ECO:0000256" key="9">
    <source>
        <dbReference type="SAM" id="SignalP"/>
    </source>
</evidence>
<dbReference type="InterPro" id="IPR011701">
    <property type="entry name" value="MFS"/>
</dbReference>
<evidence type="ECO:0000256" key="7">
    <source>
        <dbReference type="ARBA" id="ARBA00023251"/>
    </source>
</evidence>
<name>A0ABQ2YGH8_9ACTN</name>
<evidence type="ECO:0000256" key="5">
    <source>
        <dbReference type="ARBA" id="ARBA00022989"/>
    </source>
</evidence>
<evidence type="ECO:0000256" key="2">
    <source>
        <dbReference type="ARBA" id="ARBA00022448"/>
    </source>
</evidence>
<dbReference type="Gene3D" id="1.20.1720.10">
    <property type="entry name" value="Multidrug resistance protein D"/>
    <property type="match status" value="1"/>
</dbReference>
<keyword evidence="4 8" id="KW-0812">Transmembrane</keyword>
<feature type="transmembrane region" description="Helical" evidence="8">
    <location>
        <begin position="293"/>
        <end position="315"/>
    </location>
</feature>
<feature type="transmembrane region" description="Helical" evidence="8">
    <location>
        <begin position="456"/>
        <end position="474"/>
    </location>
</feature>
<evidence type="ECO:0000313" key="11">
    <source>
        <dbReference type="EMBL" id="GGX81370.1"/>
    </source>
</evidence>
<feature type="domain" description="Major facilitator superfamily (MFS) profile" evidence="10">
    <location>
        <begin position="38"/>
        <end position="478"/>
    </location>
</feature>
<feature type="transmembrane region" description="Helical" evidence="8">
    <location>
        <begin position="255"/>
        <end position="272"/>
    </location>
</feature>
<protein>
    <submittedName>
        <fullName evidence="11">Methylenomycin A resistance protein</fullName>
    </submittedName>
</protein>
<comment type="subcellular location">
    <subcellularLocation>
        <location evidence="1">Cell membrane</location>
        <topology evidence="1">Multi-pass membrane protein</topology>
    </subcellularLocation>
</comment>
<feature type="transmembrane region" description="Helical" evidence="8">
    <location>
        <begin position="105"/>
        <end position="130"/>
    </location>
</feature>
<evidence type="ECO:0000313" key="12">
    <source>
        <dbReference type="Proteomes" id="UP000659223"/>
    </source>
</evidence>
<evidence type="ECO:0000256" key="4">
    <source>
        <dbReference type="ARBA" id="ARBA00022692"/>
    </source>
</evidence>
<feature type="chain" id="PRO_5045634428" evidence="9">
    <location>
        <begin position="25"/>
        <end position="486"/>
    </location>
</feature>
<sequence>MIAQTRSSSAATATTAAAPATATAAAPSSATPARPGLSIFTLALGFVMASLDVTIINVAGPSLREGLGLSLSGLTWVVSGYVLAFAALLLLAGSLAGRYGARRTYLAGLALFTAASLLAAVAPGAGVLVAGRVLQGAGAALFMPSSLTLLLAAFPGARERARVLGLWSAIVSVAAGLGPAVGGVLVGTFGWRSIFLINLPLGLLGLVLARRVIAPVPGRPAPLAAAGHALGLLALAALSYGLIEGPDLGWAAPRVLLPLAVAVLAGTAFAVRERRAAARVLPRALFSDARFPAANAIGFLFNFGLFGGLFMLGLFLQNARGASPVQAGLEMLPVQAVWLLGNVVYAKIGPRVGNRVILAVTLVTSAAGTLALALTVSPGMPYWVLATVLATVNVGIGMASPAMTAATMESAGAEHSGIAGAALNANRQIGSLVGVAAVSAVLAAADGWYAGAAASFGLTTGAYAAAGLVAWLGLRTGRRAPRSLPA</sequence>
<evidence type="ECO:0000256" key="8">
    <source>
        <dbReference type="SAM" id="Phobius"/>
    </source>
</evidence>
<keyword evidence="2" id="KW-0813">Transport</keyword>
<dbReference type="InterPro" id="IPR004638">
    <property type="entry name" value="EmrB-like"/>
</dbReference>
<proteinExistence type="predicted"/>
<dbReference type="RefSeq" id="WP_190022035.1">
    <property type="nucleotide sequence ID" value="NZ_BMUT01000005.1"/>
</dbReference>
<dbReference type="SUPFAM" id="SSF103473">
    <property type="entry name" value="MFS general substrate transporter"/>
    <property type="match status" value="1"/>
</dbReference>
<keyword evidence="7" id="KW-0046">Antibiotic resistance</keyword>
<evidence type="ECO:0000259" key="10">
    <source>
        <dbReference type="PROSITE" id="PS50850"/>
    </source>
</evidence>
<dbReference type="Proteomes" id="UP000659223">
    <property type="component" value="Unassembled WGS sequence"/>
</dbReference>
<dbReference type="InterPro" id="IPR036259">
    <property type="entry name" value="MFS_trans_sf"/>
</dbReference>
<keyword evidence="12" id="KW-1185">Reference proteome</keyword>
<keyword evidence="9" id="KW-0732">Signal</keyword>
<dbReference type="NCBIfam" id="TIGR00711">
    <property type="entry name" value="efflux_EmrB"/>
    <property type="match status" value="1"/>
</dbReference>
<feature type="transmembrane region" description="Helical" evidence="8">
    <location>
        <begin position="221"/>
        <end position="243"/>
    </location>
</feature>
<feature type="transmembrane region" description="Helical" evidence="8">
    <location>
        <begin position="191"/>
        <end position="209"/>
    </location>
</feature>
<dbReference type="CDD" id="cd17321">
    <property type="entry name" value="MFS_MMR_MDR_like"/>
    <property type="match status" value="1"/>
</dbReference>
<feature type="transmembrane region" description="Helical" evidence="8">
    <location>
        <begin position="37"/>
        <end position="59"/>
    </location>
</feature>
<comment type="caution">
    <text evidence="11">The sequence shown here is derived from an EMBL/GenBank/DDBJ whole genome shotgun (WGS) entry which is preliminary data.</text>
</comment>
<gene>
    <name evidence="11" type="primary">mmr</name>
    <name evidence="11" type="ORF">GCM10010324_28640</name>
</gene>
<dbReference type="PANTHER" id="PTHR42718:SF40">
    <property type="entry name" value="METHYLENOMYCIN A RESISTANCE PROTEIN"/>
    <property type="match status" value="1"/>
</dbReference>
<keyword evidence="5 8" id="KW-1133">Transmembrane helix</keyword>
<dbReference type="PRINTS" id="PR01036">
    <property type="entry name" value="TCRTETB"/>
</dbReference>
<evidence type="ECO:0000256" key="1">
    <source>
        <dbReference type="ARBA" id="ARBA00004651"/>
    </source>
</evidence>
<reference evidence="12" key="1">
    <citation type="journal article" date="2019" name="Int. J. Syst. Evol. Microbiol.">
        <title>The Global Catalogue of Microorganisms (GCM) 10K type strain sequencing project: providing services to taxonomists for standard genome sequencing and annotation.</title>
        <authorList>
            <consortium name="The Broad Institute Genomics Platform"/>
            <consortium name="The Broad Institute Genome Sequencing Center for Infectious Disease"/>
            <person name="Wu L."/>
            <person name="Ma J."/>
        </authorList>
    </citation>
    <scope>NUCLEOTIDE SEQUENCE [LARGE SCALE GENOMIC DNA]</scope>
    <source>
        <strain evidence="12">JCM 4586</strain>
    </source>
</reference>
<dbReference type="PROSITE" id="PS50850">
    <property type="entry name" value="MFS"/>
    <property type="match status" value="1"/>
</dbReference>
<keyword evidence="6 8" id="KW-0472">Membrane</keyword>
<feature type="transmembrane region" description="Helical" evidence="8">
    <location>
        <begin position="136"/>
        <end position="154"/>
    </location>
</feature>
<feature type="transmembrane region" description="Helical" evidence="8">
    <location>
        <begin position="429"/>
        <end position="450"/>
    </location>
</feature>
<dbReference type="InterPro" id="IPR020846">
    <property type="entry name" value="MFS_dom"/>
</dbReference>
<dbReference type="Pfam" id="PF07690">
    <property type="entry name" value="MFS_1"/>
    <property type="match status" value="1"/>
</dbReference>
<organism evidence="11 12">
    <name type="scientific">Streptomyces hiroshimensis</name>
    <dbReference type="NCBI Taxonomy" id="66424"/>
    <lineage>
        <taxon>Bacteria</taxon>
        <taxon>Bacillati</taxon>
        <taxon>Actinomycetota</taxon>
        <taxon>Actinomycetes</taxon>
        <taxon>Kitasatosporales</taxon>
        <taxon>Streptomycetaceae</taxon>
        <taxon>Streptomyces</taxon>
    </lineage>
</organism>
<accession>A0ABQ2YGH8</accession>
<feature type="transmembrane region" description="Helical" evidence="8">
    <location>
        <begin position="166"/>
        <end position="185"/>
    </location>
</feature>
<dbReference type="EMBL" id="BMUT01000005">
    <property type="protein sequence ID" value="GGX81370.1"/>
    <property type="molecule type" value="Genomic_DNA"/>
</dbReference>
<feature type="signal peptide" evidence="9">
    <location>
        <begin position="1"/>
        <end position="24"/>
    </location>
</feature>
<feature type="transmembrane region" description="Helical" evidence="8">
    <location>
        <begin position="71"/>
        <end position="93"/>
    </location>
</feature>
<feature type="transmembrane region" description="Helical" evidence="8">
    <location>
        <begin position="357"/>
        <end position="376"/>
    </location>
</feature>
<evidence type="ECO:0000256" key="6">
    <source>
        <dbReference type="ARBA" id="ARBA00023136"/>
    </source>
</evidence>
<feature type="transmembrane region" description="Helical" evidence="8">
    <location>
        <begin position="382"/>
        <end position="408"/>
    </location>
</feature>